<keyword evidence="9" id="KW-1185">Reference proteome</keyword>
<keyword evidence="5" id="KW-0411">Iron-sulfur</keyword>
<keyword evidence="2" id="KW-0949">S-adenosyl-L-methionine</keyword>
<dbReference type="Pfam" id="PF04055">
    <property type="entry name" value="Radical_SAM"/>
    <property type="match status" value="1"/>
</dbReference>
<comment type="similarity">
    <text evidence="6">Belongs to the radical SAM superfamily. Anaerobic sulfatase-maturating enzyme family.</text>
</comment>
<dbReference type="PANTHER" id="PTHR43273:SF3">
    <property type="entry name" value="ANAEROBIC SULFATASE-MATURATING ENZYME HOMOLOG ASLB-RELATED"/>
    <property type="match status" value="1"/>
</dbReference>
<keyword evidence="4" id="KW-0408">Iron</keyword>
<dbReference type="InterPro" id="IPR026401">
    <property type="entry name" value="CXXX_matur"/>
</dbReference>
<evidence type="ECO:0000256" key="4">
    <source>
        <dbReference type="ARBA" id="ARBA00023004"/>
    </source>
</evidence>
<dbReference type="NCBIfam" id="TIGR04119">
    <property type="entry name" value="CXXX_matur"/>
    <property type="match status" value="1"/>
</dbReference>
<evidence type="ECO:0000313" key="9">
    <source>
        <dbReference type="Proteomes" id="UP000036923"/>
    </source>
</evidence>
<evidence type="ECO:0000259" key="7">
    <source>
        <dbReference type="Pfam" id="PF04055"/>
    </source>
</evidence>
<feature type="domain" description="Radical SAM core" evidence="7">
    <location>
        <begin position="29"/>
        <end position="185"/>
    </location>
</feature>
<dbReference type="InterPro" id="IPR023885">
    <property type="entry name" value="4Fe4S-binding_SPASM_dom"/>
</dbReference>
<comment type="caution">
    <text evidence="8">The sequence shown here is derived from an EMBL/GenBank/DDBJ whole genome shotgun (WGS) entry which is preliminary data.</text>
</comment>
<dbReference type="InterPro" id="IPR026412">
    <property type="entry name" value="rSAM_Cxxx_rpt"/>
</dbReference>
<dbReference type="OrthoDB" id="1737006at2"/>
<evidence type="ECO:0000256" key="5">
    <source>
        <dbReference type="ARBA" id="ARBA00023014"/>
    </source>
</evidence>
<dbReference type="InterPro" id="IPR007197">
    <property type="entry name" value="rSAM"/>
</dbReference>
<dbReference type="Gene3D" id="3.20.20.70">
    <property type="entry name" value="Aldolase class I"/>
    <property type="match status" value="1"/>
</dbReference>
<accession>A0A0L6JSN5</accession>
<dbReference type="eggNOG" id="COG0641">
    <property type="taxonomic scope" value="Bacteria"/>
</dbReference>
<dbReference type="PATRIC" id="fig|398512.5.peg.4149"/>
<dbReference type="RefSeq" id="WP_036936452.1">
    <property type="nucleotide sequence ID" value="NZ_JQKC01000002.1"/>
</dbReference>
<dbReference type="SUPFAM" id="SSF102114">
    <property type="entry name" value="Radical SAM enzymes"/>
    <property type="match status" value="1"/>
</dbReference>
<dbReference type="SFLD" id="SFLDG01386">
    <property type="entry name" value="main_SPASM_domain-containing"/>
    <property type="match status" value="1"/>
</dbReference>
<dbReference type="SFLD" id="SFLDS00029">
    <property type="entry name" value="Radical_SAM"/>
    <property type="match status" value="1"/>
</dbReference>
<evidence type="ECO:0000313" key="8">
    <source>
        <dbReference type="EMBL" id="KNY28694.1"/>
    </source>
</evidence>
<dbReference type="InterPro" id="IPR013785">
    <property type="entry name" value="Aldolase_TIM"/>
</dbReference>
<dbReference type="NCBIfam" id="TIGR04085">
    <property type="entry name" value="rSAM_more_4Fe4S"/>
    <property type="match status" value="1"/>
</dbReference>
<dbReference type="PANTHER" id="PTHR43273">
    <property type="entry name" value="ANAEROBIC SULFATASE-MATURATING ENZYME HOMOLOG ASLB-RELATED"/>
    <property type="match status" value="1"/>
</dbReference>
<dbReference type="STRING" id="398512.Bccel_3968"/>
<dbReference type="InterPro" id="IPR023867">
    <property type="entry name" value="Sulphatase_maturase_rSAM"/>
</dbReference>
<evidence type="ECO:0000256" key="3">
    <source>
        <dbReference type="ARBA" id="ARBA00022723"/>
    </source>
</evidence>
<proteinExistence type="inferred from homology"/>
<dbReference type="SFLD" id="SFLDG01067">
    <property type="entry name" value="SPASM/twitch_domain_containing"/>
    <property type="match status" value="1"/>
</dbReference>
<reference evidence="9" key="1">
    <citation type="submission" date="2015-07" db="EMBL/GenBank/DDBJ databases">
        <title>Near-Complete Genome Sequence of the Cellulolytic Bacterium Bacteroides (Pseudobacteroides) cellulosolvens ATCC 35603.</title>
        <authorList>
            <person name="Dassa B."/>
            <person name="Utturkar S.M."/>
            <person name="Klingeman D.M."/>
            <person name="Hurt R.A."/>
            <person name="Keller M."/>
            <person name="Xu J."/>
            <person name="Reddy Y.H.K."/>
            <person name="Borovok I."/>
            <person name="Grinberg I.R."/>
            <person name="Lamed R."/>
            <person name="Zhivin O."/>
            <person name="Bayer E.A."/>
            <person name="Brown S.D."/>
        </authorList>
    </citation>
    <scope>NUCLEOTIDE SEQUENCE [LARGE SCALE GENOMIC DNA]</scope>
    <source>
        <strain evidence="9">DSM 2933</strain>
    </source>
</reference>
<dbReference type="GO" id="GO:0046872">
    <property type="term" value="F:metal ion binding"/>
    <property type="evidence" value="ECO:0007669"/>
    <property type="project" value="UniProtKB-KW"/>
</dbReference>
<evidence type="ECO:0000256" key="2">
    <source>
        <dbReference type="ARBA" id="ARBA00022691"/>
    </source>
</evidence>
<dbReference type="EMBL" id="LGTC01000001">
    <property type="protein sequence ID" value="KNY28694.1"/>
    <property type="molecule type" value="Genomic_DNA"/>
</dbReference>
<sequence length="713" mass="81912">MSSVTEKSYEMGKMPLSWKNDQAKSITFIVTEDCNLICKYCYLTGKNETNKMDFETAKKAVDYILNTDSVSEEHDAVVWEFIGGEPFMEIDLIDNICDYIKQQMFLLNHKWFDFYRFSFSTNGILYDRPEVQNFIAKNYNHLSIGITIDGTKEKHDLNRIYKDGRGSYDDVVRNVPMWLEQFPGTTTKVTFASNDLPYLKDSVIHLWNMGIKNIPANVVFENVWKDGDDLIFENQLLELADYILENDMWKDYSVRFFDEHTGHPLTDEGLSQNFCGSGRMLAIDPKGNLFPCIRFADYSLSNRKGLQVGDVYTGINPDKVRPFLALNLVDQSREECINCKVASNCGWCQGCNYDMADSDTIYQRATFVCKMHKANSRANKYFWTKFKEKTGIISEYERKQIDHNKRSVGTYLQFITSDDITPHCCYKTKEDQPINKMSNEIMKKGIAFSDENDMIPMFLTNELHSGNCISGEQSILDKVDIPVYHNKNILKNTSAHNCILLMTRNDINNLCQNVLGLLKMLTRVNLVIQDLDEWDKDDLTKYQFELEAIALEIIAIANKAQVIPEINVLTDIFDLKSMSNCDAGIKSYSLAPNGKLYLCPAFYFDNPENSIGSLEEGINIKNPELLKLSKAPICSACDAFHCQRCKYLNKKLTGEYNTPSAIQCHISHIERLVSFKIQKELIKNGYEFDNILQAIDYMDPLAKIYKPSNIKCR</sequence>
<protein>
    <submittedName>
        <fullName evidence="8">Radical SAM peptide maturase, CXXX-repeat target</fullName>
    </submittedName>
</protein>
<dbReference type="Proteomes" id="UP000036923">
    <property type="component" value="Unassembled WGS sequence"/>
</dbReference>
<dbReference type="NCBIfam" id="TIGR04115">
    <property type="entry name" value="rSAM_Cxxx_rpt"/>
    <property type="match status" value="1"/>
</dbReference>
<comment type="cofactor">
    <cofactor evidence="1">
        <name>[4Fe-4S] cluster</name>
        <dbReference type="ChEBI" id="CHEBI:49883"/>
    </cofactor>
</comment>
<keyword evidence="3" id="KW-0479">Metal-binding</keyword>
<organism evidence="8 9">
    <name type="scientific">Pseudobacteroides cellulosolvens ATCC 35603 = DSM 2933</name>
    <dbReference type="NCBI Taxonomy" id="398512"/>
    <lineage>
        <taxon>Bacteria</taxon>
        <taxon>Bacillati</taxon>
        <taxon>Bacillota</taxon>
        <taxon>Clostridia</taxon>
        <taxon>Eubacteriales</taxon>
        <taxon>Oscillospiraceae</taxon>
        <taxon>Pseudobacteroides</taxon>
    </lineage>
</organism>
<name>A0A0L6JSN5_9FIRM</name>
<dbReference type="InterPro" id="IPR058240">
    <property type="entry name" value="rSAM_sf"/>
</dbReference>
<evidence type="ECO:0000256" key="1">
    <source>
        <dbReference type="ARBA" id="ARBA00001966"/>
    </source>
</evidence>
<dbReference type="AlphaFoldDB" id="A0A0L6JSN5"/>
<dbReference type="SFLD" id="SFLDG01384">
    <property type="entry name" value="thioether_bond_formation_requi"/>
    <property type="match status" value="1"/>
</dbReference>
<dbReference type="GO" id="GO:0016491">
    <property type="term" value="F:oxidoreductase activity"/>
    <property type="evidence" value="ECO:0007669"/>
    <property type="project" value="InterPro"/>
</dbReference>
<evidence type="ECO:0000256" key="6">
    <source>
        <dbReference type="ARBA" id="ARBA00023601"/>
    </source>
</evidence>
<gene>
    <name evidence="8" type="ORF">Bccel_3968</name>
</gene>
<dbReference type="GO" id="GO:0051536">
    <property type="term" value="F:iron-sulfur cluster binding"/>
    <property type="evidence" value="ECO:0007669"/>
    <property type="project" value="UniProtKB-KW"/>
</dbReference>